<proteinExistence type="predicted"/>
<dbReference type="STRING" id="1340429.A0A2G4T1R0"/>
<keyword evidence="2" id="KW-1185">Reference proteome</keyword>
<name>A0A2G4T1R0_RHIZD</name>
<dbReference type="RefSeq" id="XP_023468661.1">
    <property type="nucleotide sequence ID" value="XM_023612648.1"/>
</dbReference>
<accession>A0A2G4T1R0</accession>
<protein>
    <recommendedName>
        <fullName evidence="3">RGS domain-containing protein</fullName>
    </recommendedName>
</protein>
<dbReference type="AlphaFoldDB" id="A0A2G4T1R0"/>
<dbReference type="EMBL" id="KZ303845">
    <property type="protein sequence ID" value="PHZ14953.1"/>
    <property type="molecule type" value="Genomic_DNA"/>
</dbReference>
<dbReference type="GeneID" id="35443637"/>
<sequence>ERSNAYFYKCLKDRQQQQAISELVADDGTISSTPEELTNCAKGFYSQHYSTEQVSLQATDFLLSQRPDTARLDDSQQILLLIEWTVEEVLRSLFQQPFCRSSFCD</sequence>
<dbReference type="Proteomes" id="UP000242254">
    <property type="component" value="Unassembled WGS sequence"/>
</dbReference>
<organism evidence="1 2">
    <name type="scientific">Rhizopus microsporus ATCC 52813</name>
    <dbReference type="NCBI Taxonomy" id="1340429"/>
    <lineage>
        <taxon>Eukaryota</taxon>
        <taxon>Fungi</taxon>
        <taxon>Fungi incertae sedis</taxon>
        <taxon>Mucoromycota</taxon>
        <taxon>Mucoromycotina</taxon>
        <taxon>Mucoromycetes</taxon>
        <taxon>Mucorales</taxon>
        <taxon>Mucorineae</taxon>
        <taxon>Rhizopodaceae</taxon>
        <taxon>Rhizopus</taxon>
    </lineage>
</organism>
<evidence type="ECO:0008006" key="3">
    <source>
        <dbReference type="Google" id="ProtNLM"/>
    </source>
</evidence>
<evidence type="ECO:0000313" key="1">
    <source>
        <dbReference type="EMBL" id="PHZ14953.1"/>
    </source>
</evidence>
<gene>
    <name evidence="1" type="ORF">RHIMIDRAFT_276742</name>
</gene>
<feature type="non-terminal residue" evidence="1">
    <location>
        <position position="1"/>
    </location>
</feature>
<reference evidence="1 2" key="1">
    <citation type="journal article" date="2016" name="Proc. Natl. Acad. Sci. U.S.A.">
        <title>Lipid metabolic changes in an early divergent fungus govern the establishment of a mutualistic symbiosis with endobacteria.</title>
        <authorList>
            <person name="Lastovetsky O.A."/>
            <person name="Gaspar M.L."/>
            <person name="Mondo S.J."/>
            <person name="LaButti K.M."/>
            <person name="Sandor L."/>
            <person name="Grigoriev I.V."/>
            <person name="Henry S.A."/>
            <person name="Pawlowska T.E."/>
        </authorList>
    </citation>
    <scope>NUCLEOTIDE SEQUENCE [LARGE SCALE GENOMIC DNA]</scope>
    <source>
        <strain evidence="1 2">ATCC 52813</strain>
    </source>
</reference>
<evidence type="ECO:0000313" key="2">
    <source>
        <dbReference type="Proteomes" id="UP000242254"/>
    </source>
</evidence>